<proteinExistence type="predicted"/>
<dbReference type="EMBL" id="JAYMYJ010000146">
    <property type="protein sequence ID" value="MEB4593027.1"/>
    <property type="molecule type" value="Genomic_DNA"/>
</dbReference>
<reference evidence="2" key="1">
    <citation type="submission" date="2023-07" db="EMBL/GenBank/DDBJ databases">
        <title>The carbon used by Thiothrix.</title>
        <authorList>
            <person name="Chen L."/>
        </authorList>
    </citation>
    <scope>NUCLEOTIDE SEQUENCE [LARGE SCALE GENOMIC DNA]</scope>
</reference>
<dbReference type="Proteomes" id="UP001308005">
    <property type="component" value="Unassembled WGS sequence"/>
</dbReference>
<gene>
    <name evidence="1" type="ORF">VSS37_18755</name>
</gene>
<comment type="caution">
    <text evidence="1">The sequence shown here is derived from an EMBL/GenBank/DDBJ whole genome shotgun (WGS) entry which is preliminary data.</text>
</comment>
<reference evidence="1 2" key="2">
    <citation type="submission" date="2024-01" db="EMBL/GenBank/DDBJ databases">
        <authorList>
            <person name="Xie X."/>
        </authorList>
    </citation>
    <scope>NUCLEOTIDE SEQUENCE [LARGE SCALE GENOMIC DNA]</scope>
    <source>
        <strain evidence="1">SCUT-1</strain>
    </source>
</reference>
<sequence>MESKPQTSDPDYQRRLAYGYCGGVPMSHDLRNDECEQKPKEGKGREEVEILLDESQLQELPKVSVMSWEVKFLASTLVVKLWFLDPPNGLQSQVVVLPAAAATQPLVKILEVVSRKVGVQVPLPKVST</sequence>
<protein>
    <submittedName>
        <fullName evidence="1">Uncharacterized protein</fullName>
    </submittedName>
</protein>
<accession>A0ABU6D2J6</accession>
<evidence type="ECO:0000313" key="1">
    <source>
        <dbReference type="EMBL" id="MEB4593027.1"/>
    </source>
</evidence>
<keyword evidence="2" id="KW-1185">Reference proteome</keyword>
<evidence type="ECO:0000313" key="2">
    <source>
        <dbReference type="Proteomes" id="UP001308005"/>
    </source>
</evidence>
<dbReference type="RefSeq" id="WP_324697661.1">
    <property type="nucleotide sequence ID" value="NZ_JAYMYJ010000146.1"/>
</dbReference>
<name>A0ABU6D2J6_9GAMM</name>
<organism evidence="1 2">
    <name type="scientific">Candidatus Thiothrix phosphatis</name>
    <dbReference type="NCBI Taxonomy" id="3112415"/>
    <lineage>
        <taxon>Bacteria</taxon>
        <taxon>Pseudomonadati</taxon>
        <taxon>Pseudomonadota</taxon>
        <taxon>Gammaproteobacteria</taxon>
        <taxon>Thiotrichales</taxon>
        <taxon>Thiotrichaceae</taxon>
        <taxon>Thiothrix</taxon>
    </lineage>
</organism>